<feature type="transmembrane region" description="Helical" evidence="1">
    <location>
        <begin position="749"/>
        <end position="772"/>
    </location>
</feature>
<evidence type="ECO:0008006" key="4">
    <source>
        <dbReference type="Google" id="ProtNLM"/>
    </source>
</evidence>
<proteinExistence type="predicted"/>
<organism evidence="2 3">
    <name type="scientific">Blomia tropicalis</name>
    <name type="common">Mite</name>
    <dbReference type="NCBI Taxonomy" id="40697"/>
    <lineage>
        <taxon>Eukaryota</taxon>
        <taxon>Metazoa</taxon>
        <taxon>Ecdysozoa</taxon>
        <taxon>Arthropoda</taxon>
        <taxon>Chelicerata</taxon>
        <taxon>Arachnida</taxon>
        <taxon>Acari</taxon>
        <taxon>Acariformes</taxon>
        <taxon>Sarcoptiformes</taxon>
        <taxon>Astigmata</taxon>
        <taxon>Glycyphagoidea</taxon>
        <taxon>Echimyopodidae</taxon>
        <taxon>Blomia</taxon>
    </lineage>
</organism>
<accession>A0A9Q0M9R1</accession>
<protein>
    <recommendedName>
        <fullName evidence="4">Gustatory receptor</fullName>
    </recommendedName>
</protein>
<feature type="transmembrane region" description="Helical" evidence="1">
    <location>
        <begin position="778"/>
        <end position="802"/>
    </location>
</feature>
<feature type="transmembrane region" description="Helical" evidence="1">
    <location>
        <begin position="226"/>
        <end position="249"/>
    </location>
</feature>
<evidence type="ECO:0000313" key="2">
    <source>
        <dbReference type="EMBL" id="KAJ6222348.1"/>
    </source>
</evidence>
<keyword evidence="1" id="KW-0472">Membrane</keyword>
<dbReference type="Proteomes" id="UP001142055">
    <property type="component" value="Chromosome 1"/>
</dbReference>
<evidence type="ECO:0000256" key="1">
    <source>
        <dbReference type="SAM" id="Phobius"/>
    </source>
</evidence>
<feature type="transmembrane region" description="Helical" evidence="1">
    <location>
        <begin position="491"/>
        <end position="513"/>
    </location>
</feature>
<keyword evidence="1" id="KW-1133">Transmembrane helix</keyword>
<gene>
    <name evidence="2" type="ORF">RDWZM_000893</name>
</gene>
<feature type="transmembrane region" description="Helical" evidence="1">
    <location>
        <begin position="369"/>
        <end position="393"/>
    </location>
</feature>
<sequence length="888" mass="104783">MAAKVDRSEFGSFIMNRLYKQAIYSYIWYFFHKDMDKIEDTCNIKCKDHNTSVISEPWKLIETIEGQWNRMDRSKWRIHLPIFLIMFMIIRAIVVIIMHLTIPNILDYLSARHLYLYLGSPFHLLRSTTVHTEMMAIGWGCNVLIQYYFIVHNRKTKEQFLRANFLINLIVFYSDSDLRKRGGILSSSSTESNSIKVFPFINDQLLRLVRYIDLVQFRKGARIFMVGIYLFNFCMAGNVAFTTAAISYVNFRHIPLECFFVTIFWDPLWVLYTFICAIYAYYVLFYFIIYSSLLRKVMAMIRMNLEERRFNKRRPMKTIFQLMTTYNGIMKSLHEYMKLWSLYVTIILIIFNALVCFNFYLYLFTDSVYYIQMVFIATSITAFNTFICCNFYAAKIVLANESINRPLFGLLSDQKVGKQNFTNIKLIDCIGWNTAGVHYIDGTLLNMVTLNSDMKINANINGTKLEPWKLIETIDNGQWNRMGRSKWRIHLPILLIIFMIIRSTVVIIMHLTIPNVLDYFSARHWYLYFGSPFHLLHSTTVHTETTVIGWGCNVLVQYFFIVHNQKTKEKFLKANFLINLIVFYSDTDLRKRGGLLCSCHYSYINDPLIRLVNNINLNRFRNGARIFMAAVYIFNFIMAGKVTFTTLAVSYVDFRHYPYECIFIMLVWNPIWILFTFIGAIYANYVLFYFIIYSSLLRKVMSTIRMNLDERRSLKIRQINAWNPMKTIFQLMITYNGIMKSLHEYMKLWSHYVTIILILFNALVCFNFYLYLFTDALYYIRIVYLGCSITAFNIFIYCNYYAAKIVIENESINRPLFGLLSNHKVGKQTFTNIKLVDCIGWNTAGVHYIDGTLLNMVTLNSVVSYLFTTFILFINFSQNASIIDKHLE</sequence>
<evidence type="ECO:0000313" key="3">
    <source>
        <dbReference type="Proteomes" id="UP001142055"/>
    </source>
</evidence>
<name>A0A9Q0M9R1_BLOTA</name>
<keyword evidence="3" id="KW-1185">Reference proteome</keyword>
<feature type="transmembrane region" description="Helical" evidence="1">
    <location>
        <begin position="340"/>
        <end position="363"/>
    </location>
</feature>
<reference evidence="2" key="1">
    <citation type="submission" date="2022-12" db="EMBL/GenBank/DDBJ databases">
        <title>Genome assemblies of Blomia tropicalis.</title>
        <authorList>
            <person name="Cui Y."/>
        </authorList>
    </citation>
    <scope>NUCLEOTIDE SEQUENCE</scope>
    <source>
        <tissue evidence="2">Adult mites</tissue>
    </source>
</reference>
<dbReference type="EMBL" id="JAPWDV010000001">
    <property type="protein sequence ID" value="KAJ6222348.1"/>
    <property type="molecule type" value="Genomic_DNA"/>
</dbReference>
<feature type="transmembrane region" description="Helical" evidence="1">
    <location>
        <begin position="547"/>
        <end position="563"/>
    </location>
</feature>
<feature type="transmembrane region" description="Helical" evidence="1">
    <location>
        <begin position="626"/>
        <end position="651"/>
    </location>
</feature>
<feature type="transmembrane region" description="Helical" evidence="1">
    <location>
        <begin position="269"/>
        <end position="293"/>
    </location>
</feature>
<dbReference type="AlphaFoldDB" id="A0A9Q0M9R1"/>
<keyword evidence="1" id="KW-0812">Transmembrane</keyword>
<feature type="transmembrane region" description="Helical" evidence="1">
    <location>
        <begin position="134"/>
        <end position="151"/>
    </location>
</feature>
<feature type="transmembrane region" description="Helical" evidence="1">
    <location>
        <begin position="671"/>
        <end position="696"/>
    </location>
</feature>
<comment type="caution">
    <text evidence="2">The sequence shown here is derived from an EMBL/GenBank/DDBJ whole genome shotgun (WGS) entry which is preliminary data.</text>
</comment>
<feature type="transmembrane region" description="Helical" evidence="1">
    <location>
        <begin position="80"/>
        <end position="102"/>
    </location>
</feature>